<keyword evidence="4" id="KW-0804">Transcription</keyword>
<accession>A0A975M7F9</accession>
<dbReference type="AlphaFoldDB" id="A0A975M7F9"/>
<reference evidence="6 7" key="1">
    <citation type="submission" date="2021-05" db="EMBL/GenBank/DDBJ databases">
        <title>Novel species in genus Arthrobacter.</title>
        <authorList>
            <person name="Zhang G."/>
        </authorList>
    </citation>
    <scope>NUCLEOTIDE SEQUENCE [LARGE SCALE GENOMIC DNA]</scope>
    <source>
        <strain evidence="7">zg-ZUI227</strain>
    </source>
</reference>
<dbReference type="KEGG" id="ajg:KKR91_07370"/>
<comment type="similarity">
    <text evidence="1">Belongs to the LysR transcriptional regulatory family.</text>
</comment>
<evidence type="ECO:0000259" key="5">
    <source>
        <dbReference type="PROSITE" id="PS50931"/>
    </source>
</evidence>
<dbReference type="CDD" id="cd05466">
    <property type="entry name" value="PBP2_LTTR_substrate"/>
    <property type="match status" value="1"/>
</dbReference>
<evidence type="ECO:0000313" key="7">
    <source>
        <dbReference type="Proteomes" id="UP000676885"/>
    </source>
</evidence>
<dbReference type="InterPro" id="IPR000847">
    <property type="entry name" value="LysR_HTH_N"/>
</dbReference>
<dbReference type="Pfam" id="PF00126">
    <property type="entry name" value="HTH_1"/>
    <property type="match status" value="1"/>
</dbReference>
<evidence type="ECO:0000256" key="3">
    <source>
        <dbReference type="ARBA" id="ARBA00023125"/>
    </source>
</evidence>
<dbReference type="InterPro" id="IPR036390">
    <property type="entry name" value="WH_DNA-bd_sf"/>
</dbReference>
<sequence length="326" mass="33729">MTLSQLRTFALVARLGSLRAAAQELGISEPAVSAALAALRTDLGDALVVRSGSGIALTPGGRALAGYAQEIVGLAEQSRREVARAAQDGAELRILATPAFAEHAAGRLLEAYARRHPGPAARVVVDAADDAGALLGERAYDIALGIRPARSSTPLHALPFLRYRRILVAAANHPLAALPPPRVPGKALTQRWFSGPSAGGPLEEQRWFANLPAVPELVQLDSEAAALAAVRAGEGLMLAVAHVIRHDLASGGLVQLGFPGTPVSGMWWASTLLPGRVPAAADALLRFAGSAEATEAMMAAGGPRGLVRRGTQVHVALWSSRVSGKG</sequence>
<gene>
    <name evidence="6" type="ORF">KKR91_07370</name>
</gene>
<dbReference type="EMBL" id="CP076022">
    <property type="protein sequence ID" value="QWC11363.1"/>
    <property type="molecule type" value="Genomic_DNA"/>
</dbReference>
<keyword evidence="2" id="KW-0805">Transcription regulation</keyword>
<dbReference type="PRINTS" id="PR00039">
    <property type="entry name" value="HTHLYSR"/>
</dbReference>
<dbReference type="Pfam" id="PF03466">
    <property type="entry name" value="LysR_substrate"/>
    <property type="match status" value="1"/>
</dbReference>
<dbReference type="InterPro" id="IPR005119">
    <property type="entry name" value="LysR_subst-bd"/>
</dbReference>
<keyword evidence="7" id="KW-1185">Reference proteome</keyword>
<protein>
    <submittedName>
        <fullName evidence="6">LysR family transcriptional regulator</fullName>
    </submittedName>
</protein>
<evidence type="ECO:0000256" key="2">
    <source>
        <dbReference type="ARBA" id="ARBA00023015"/>
    </source>
</evidence>
<name>A0A975M7F9_9MICC</name>
<dbReference type="GO" id="GO:0000976">
    <property type="term" value="F:transcription cis-regulatory region binding"/>
    <property type="evidence" value="ECO:0007669"/>
    <property type="project" value="TreeGrafter"/>
</dbReference>
<evidence type="ECO:0000313" key="6">
    <source>
        <dbReference type="EMBL" id="QWC11363.1"/>
    </source>
</evidence>
<organism evidence="6 7">
    <name type="scientific">Arthrobacter jiangjiafuii</name>
    <dbReference type="NCBI Taxonomy" id="2817475"/>
    <lineage>
        <taxon>Bacteria</taxon>
        <taxon>Bacillati</taxon>
        <taxon>Actinomycetota</taxon>
        <taxon>Actinomycetes</taxon>
        <taxon>Micrococcales</taxon>
        <taxon>Micrococcaceae</taxon>
        <taxon>Arthrobacter</taxon>
    </lineage>
</organism>
<dbReference type="SUPFAM" id="SSF46785">
    <property type="entry name" value="Winged helix' DNA-binding domain"/>
    <property type="match status" value="1"/>
</dbReference>
<dbReference type="SUPFAM" id="SSF53850">
    <property type="entry name" value="Periplasmic binding protein-like II"/>
    <property type="match status" value="1"/>
</dbReference>
<dbReference type="PROSITE" id="PS50931">
    <property type="entry name" value="HTH_LYSR"/>
    <property type="match status" value="1"/>
</dbReference>
<evidence type="ECO:0000256" key="4">
    <source>
        <dbReference type="ARBA" id="ARBA00023163"/>
    </source>
</evidence>
<proteinExistence type="inferred from homology"/>
<dbReference type="PANTHER" id="PTHR30126">
    <property type="entry name" value="HTH-TYPE TRANSCRIPTIONAL REGULATOR"/>
    <property type="match status" value="1"/>
</dbReference>
<dbReference type="PANTHER" id="PTHR30126:SF39">
    <property type="entry name" value="HTH-TYPE TRANSCRIPTIONAL REGULATOR CYSL"/>
    <property type="match status" value="1"/>
</dbReference>
<dbReference type="GO" id="GO:0003700">
    <property type="term" value="F:DNA-binding transcription factor activity"/>
    <property type="evidence" value="ECO:0007669"/>
    <property type="project" value="InterPro"/>
</dbReference>
<dbReference type="Gene3D" id="3.40.190.290">
    <property type="match status" value="1"/>
</dbReference>
<dbReference type="Gene3D" id="1.10.10.10">
    <property type="entry name" value="Winged helix-like DNA-binding domain superfamily/Winged helix DNA-binding domain"/>
    <property type="match status" value="1"/>
</dbReference>
<dbReference type="RefSeq" id="WP_210231040.1">
    <property type="nucleotide sequence ID" value="NZ_CP076022.1"/>
</dbReference>
<keyword evidence="3" id="KW-0238">DNA-binding</keyword>
<evidence type="ECO:0000256" key="1">
    <source>
        <dbReference type="ARBA" id="ARBA00009437"/>
    </source>
</evidence>
<feature type="domain" description="HTH lysR-type" evidence="5">
    <location>
        <begin position="1"/>
        <end position="58"/>
    </location>
</feature>
<dbReference type="Proteomes" id="UP000676885">
    <property type="component" value="Chromosome"/>
</dbReference>
<dbReference type="InterPro" id="IPR036388">
    <property type="entry name" value="WH-like_DNA-bd_sf"/>
</dbReference>